<evidence type="ECO:0000256" key="1">
    <source>
        <dbReference type="ARBA" id="ARBA00001445"/>
    </source>
</evidence>
<dbReference type="InterPro" id="IPR012341">
    <property type="entry name" value="6hp_glycosidase-like_sf"/>
</dbReference>
<dbReference type="Pfam" id="PF17390">
    <property type="entry name" value="Bac_rhamnosid_C"/>
    <property type="match status" value="1"/>
</dbReference>
<dbReference type="PANTHER" id="PTHR33307:SF6">
    <property type="entry name" value="ALPHA-RHAMNOSIDASE (EUROFUNG)-RELATED"/>
    <property type="match status" value="1"/>
</dbReference>
<dbReference type="InterPro" id="IPR013783">
    <property type="entry name" value="Ig-like_fold"/>
</dbReference>
<feature type="domain" description="Alpha-L-rhamnosidase six-hairpin glycosidase" evidence="7">
    <location>
        <begin position="439"/>
        <end position="795"/>
    </location>
</feature>
<dbReference type="Gene3D" id="2.60.420.10">
    <property type="entry name" value="Maltose phosphorylase, domain 3"/>
    <property type="match status" value="1"/>
</dbReference>
<evidence type="ECO:0000256" key="3">
    <source>
        <dbReference type="ARBA" id="ARBA00022801"/>
    </source>
</evidence>
<name>A0A8K0NL67_9TREE</name>
<evidence type="ECO:0000259" key="7">
    <source>
        <dbReference type="Pfam" id="PF17389"/>
    </source>
</evidence>
<keyword evidence="10" id="KW-1185">Reference proteome</keyword>
<feature type="region of interest" description="Disordered" evidence="4">
    <location>
        <begin position="297"/>
        <end position="316"/>
    </location>
</feature>
<reference evidence="9" key="1">
    <citation type="submission" date="2020-04" db="EMBL/GenBank/DDBJ databases">
        <title>Analysis of mating type loci in Filobasidium floriforme.</title>
        <authorList>
            <person name="Nowrousian M."/>
        </authorList>
    </citation>
    <scope>NUCLEOTIDE SEQUENCE</scope>
    <source>
        <strain evidence="9">CBS 6242</strain>
    </source>
</reference>
<feature type="domain" description="Alpha-L-rhamnosidase concanavalin-like" evidence="5">
    <location>
        <begin position="328"/>
        <end position="434"/>
    </location>
</feature>
<feature type="domain" description="Alpha-L-rhamnosidase C-terminal" evidence="8">
    <location>
        <begin position="802"/>
        <end position="872"/>
    </location>
</feature>
<proteinExistence type="predicted"/>
<dbReference type="Pfam" id="PF25788">
    <property type="entry name" value="Ig_Rha78A_N"/>
    <property type="match status" value="1"/>
</dbReference>
<dbReference type="GO" id="GO:0030596">
    <property type="term" value="F:alpha-L-rhamnosidase activity"/>
    <property type="evidence" value="ECO:0007669"/>
    <property type="project" value="UniProtKB-EC"/>
</dbReference>
<evidence type="ECO:0000259" key="5">
    <source>
        <dbReference type="Pfam" id="PF05592"/>
    </source>
</evidence>
<feature type="domain" description="Bacterial alpha-L-rhamnosidase N-terminal" evidence="6">
    <location>
        <begin position="154"/>
        <end position="319"/>
    </location>
</feature>
<dbReference type="InterPro" id="IPR008928">
    <property type="entry name" value="6-hairpin_glycosidase_sf"/>
</dbReference>
<evidence type="ECO:0000256" key="2">
    <source>
        <dbReference type="ARBA" id="ARBA00012652"/>
    </source>
</evidence>
<dbReference type="Pfam" id="PF17389">
    <property type="entry name" value="Bac_rhamnosid6H"/>
    <property type="match status" value="1"/>
</dbReference>
<dbReference type="InterPro" id="IPR016007">
    <property type="entry name" value="Alpha_rhamnosid"/>
</dbReference>
<dbReference type="GO" id="GO:0005975">
    <property type="term" value="P:carbohydrate metabolic process"/>
    <property type="evidence" value="ECO:0007669"/>
    <property type="project" value="InterPro"/>
</dbReference>
<dbReference type="Pfam" id="PF08531">
    <property type="entry name" value="Bac_rhamnosid_N"/>
    <property type="match status" value="1"/>
</dbReference>
<dbReference type="EMBL" id="JABELV010000155">
    <property type="protein sequence ID" value="KAG7529199.1"/>
    <property type="molecule type" value="Genomic_DNA"/>
</dbReference>
<dbReference type="InterPro" id="IPR035398">
    <property type="entry name" value="Bac_rhamnosid_C"/>
</dbReference>
<dbReference type="Gene3D" id="1.50.10.10">
    <property type="match status" value="1"/>
</dbReference>
<organism evidence="9 10">
    <name type="scientific">Filobasidium floriforme</name>
    <dbReference type="NCBI Taxonomy" id="5210"/>
    <lineage>
        <taxon>Eukaryota</taxon>
        <taxon>Fungi</taxon>
        <taxon>Dikarya</taxon>
        <taxon>Basidiomycota</taxon>
        <taxon>Agaricomycotina</taxon>
        <taxon>Tremellomycetes</taxon>
        <taxon>Filobasidiales</taxon>
        <taxon>Filobasidiaceae</taxon>
        <taxon>Filobasidium</taxon>
    </lineage>
</organism>
<dbReference type="Proteomes" id="UP000812966">
    <property type="component" value="Unassembled WGS sequence"/>
</dbReference>
<dbReference type="InterPro" id="IPR008902">
    <property type="entry name" value="Rhamnosid_concanavalin"/>
</dbReference>
<dbReference type="InterPro" id="IPR013737">
    <property type="entry name" value="Bac_rhamnosid_N"/>
</dbReference>
<dbReference type="SUPFAM" id="SSF48208">
    <property type="entry name" value="Six-hairpin glycosidases"/>
    <property type="match status" value="1"/>
</dbReference>
<evidence type="ECO:0000256" key="4">
    <source>
        <dbReference type="SAM" id="MobiDB-lite"/>
    </source>
</evidence>
<dbReference type="Gene3D" id="2.60.40.10">
    <property type="entry name" value="Immunoglobulins"/>
    <property type="match status" value="1"/>
</dbReference>
<evidence type="ECO:0000313" key="10">
    <source>
        <dbReference type="Proteomes" id="UP000812966"/>
    </source>
</evidence>
<sequence length="904" mass="101347">MITIERLTVEHYESGLGIDTPRPRLSWRFNSDPEDGQDRDWEQAAYELEIADRDHLGSHDRSTQTYHVGSSQSVLVPWPAAASTLNSRSRRTARVRAQSTLKVWTPWSEPLHLETGLLKREDWVVPFITGPPQSKGESKRPLYFRARFPSPSAASRARLYITARGVYEAHLNGQPVSDHVLAPGWQSYSHRLAYQIFDVTHLLDSNVGAENTIGVILGEGWYSGRLGYRGGIHDIWGDRMAVLVQLEIDGKPAKFEEDWTWSYGPILSSGIYDGEVYDASLVDPQWSISSLSSTENVETLPLDGPLPSTPQSPPIRKTQEINPIEIITTPSGQTVLDMGQNMVGWLRWNTSGPSINLDPGSTHEVTLQHAEVLEFGELGTRPLRHAAATETVRLSAGVSMQGYEPKFTFHGFRYVQVTGWPGLTLGDLTGIVVHTDMERLGEFSCSHSWLNRLHDNVVWGMRGNFLSVPTDCPQRDERLGWTGDIQVFAPTAAFLYDTSGILGDWLRDVRSEQLFDLDKVPSVVTPNILDRLRPEDQGSFAIWGDVVVLTPYDLYQASADDEILRRQWDSLQAWLERGIVRDPKTDLWHPDVLQLGDWLDPMAPPDCAAWGQTNSVMVADAYLVHVTRIASRIASVLKLEQEAERYGKQAERLLTEFGNQWISPNGMLSSESQCALALALHFRLEGPGQRGIDRRSAWSARLDRRIRSQGFKISTGFAGTPIILSCLADAGLTHLAYRMLQEKQLPSWLYPISMGATTCWERWDSMLPDGRINPGEMTSFNHFALGSVAHFLHSQMGGLVIEEPGWKVFRVRPRPGGTVTQCAVSHITPYGRAACAWEIVGDRLVVDVEVPPNSRAIIDLPGRETSEIGSGKRRFEVDYQHDPRWPPKVHQLNYSAVLLDEFVE</sequence>
<dbReference type="PIRSF" id="PIRSF010631">
    <property type="entry name" value="A-rhamnsds"/>
    <property type="match status" value="1"/>
</dbReference>
<gene>
    <name evidence="9" type="ORF">FFLO_05753</name>
</gene>
<dbReference type="InterPro" id="IPR035396">
    <property type="entry name" value="Bac_rhamnosid6H"/>
</dbReference>
<accession>A0A8K0NL67</accession>
<evidence type="ECO:0000313" key="9">
    <source>
        <dbReference type="EMBL" id="KAG7529199.1"/>
    </source>
</evidence>
<evidence type="ECO:0000259" key="8">
    <source>
        <dbReference type="Pfam" id="PF17390"/>
    </source>
</evidence>
<protein>
    <recommendedName>
        <fullName evidence="2">alpha-L-rhamnosidase</fullName>
        <ecNumber evidence="2">3.2.1.40</ecNumber>
    </recommendedName>
</protein>
<dbReference type="PANTHER" id="PTHR33307">
    <property type="entry name" value="ALPHA-RHAMNOSIDASE (EUROFUNG)"/>
    <property type="match status" value="1"/>
</dbReference>
<keyword evidence="3" id="KW-0378">Hydrolase</keyword>
<dbReference type="Pfam" id="PF05592">
    <property type="entry name" value="Bac_rhamnosid"/>
    <property type="match status" value="1"/>
</dbReference>
<evidence type="ECO:0000259" key="6">
    <source>
        <dbReference type="Pfam" id="PF08531"/>
    </source>
</evidence>
<dbReference type="EC" id="3.2.1.40" evidence="2"/>
<dbReference type="Gene3D" id="2.60.120.260">
    <property type="entry name" value="Galactose-binding domain-like"/>
    <property type="match status" value="2"/>
</dbReference>
<comment type="caution">
    <text evidence="9">The sequence shown here is derived from an EMBL/GenBank/DDBJ whole genome shotgun (WGS) entry which is preliminary data.</text>
</comment>
<dbReference type="AlphaFoldDB" id="A0A8K0NL67"/>
<comment type="catalytic activity">
    <reaction evidence="1">
        <text>Hydrolysis of terminal non-reducing alpha-L-rhamnose residues in alpha-L-rhamnosides.</text>
        <dbReference type="EC" id="3.2.1.40"/>
    </reaction>
</comment>